<dbReference type="PRINTS" id="PR00455">
    <property type="entry name" value="HTHTETR"/>
</dbReference>
<dbReference type="EMBL" id="BOPH01000005">
    <property type="protein sequence ID" value="GIJ65511.1"/>
    <property type="molecule type" value="Genomic_DNA"/>
</dbReference>
<evidence type="ECO:0000256" key="2">
    <source>
        <dbReference type="ARBA" id="ARBA00023125"/>
    </source>
</evidence>
<dbReference type="InterPro" id="IPR049445">
    <property type="entry name" value="TetR_SbtR-like_C"/>
</dbReference>
<reference evidence="6" key="1">
    <citation type="submission" date="2021-01" db="EMBL/GenBank/DDBJ databases">
        <title>Whole genome shotgun sequence of Virgisporangium ochraceum NBRC 16418.</title>
        <authorList>
            <person name="Komaki H."/>
            <person name="Tamura T."/>
        </authorList>
    </citation>
    <scope>NUCLEOTIDE SEQUENCE</scope>
    <source>
        <strain evidence="6">NBRC 16418</strain>
    </source>
</reference>
<dbReference type="InterPro" id="IPR001647">
    <property type="entry name" value="HTH_TetR"/>
</dbReference>
<keyword evidence="1" id="KW-0805">Transcription regulation</keyword>
<evidence type="ECO:0000313" key="7">
    <source>
        <dbReference type="Proteomes" id="UP000635606"/>
    </source>
</evidence>
<dbReference type="PROSITE" id="PS50977">
    <property type="entry name" value="HTH_TETR_2"/>
    <property type="match status" value="1"/>
</dbReference>
<dbReference type="InterPro" id="IPR036271">
    <property type="entry name" value="Tet_transcr_reg_TetR-rel_C_sf"/>
</dbReference>
<proteinExistence type="predicted"/>
<dbReference type="SUPFAM" id="SSF46689">
    <property type="entry name" value="Homeodomain-like"/>
    <property type="match status" value="1"/>
</dbReference>
<dbReference type="Pfam" id="PF21597">
    <property type="entry name" value="TetR_C_43"/>
    <property type="match status" value="1"/>
</dbReference>
<dbReference type="PANTHER" id="PTHR30055:SF234">
    <property type="entry name" value="HTH-TYPE TRANSCRIPTIONAL REGULATOR BETI"/>
    <property type="match status" value="1"/>
</dbReference>
<evidence type="ECO:0000256" key="4">
    <source>
        <dbReference type="PROSITE-ProRule" id="PRU00335"/>
    </source>
</evidence>
<organism evidence="6 7">
    <name type="scientific">Virgisporangium ochraceum</name>
    <dbReference type="NCBI Taxonomy" id="65505"/>
    <lineage>
        <taxon>Bacteria</taxon>
        <taxon>Bacillati</taxon>
        <taxon>Actinomycetota</taxon>
        <taxon>Actinomycetes</taxon>
        <taxon>Micromonosporales</taxon>
        <taxon>Micromonosporaceae</taxon>
        <taxon>Virgisporangium</taxon>
    </lineage>
</organism>
<feature type="DNA-binding region" description="H-T-H motif" evidence="4">
    <location>
        <begin position="28"/>
        <end position="47"/>
    </location>
</feature>
<dbReference type="RefSeq" id="WP_203925512.1">
    <property type="nucleotide sequence ID" value="NZ_BOPH01000005.1"/>
</dbReference>
<dbReference type="InterPro" id="IPR009057">
    <property type="entry name" value="Homeodomain-like_sf"/>
</dbReference>
<sequence>MRADAARNLDLLVAAARELFSERGPDIPLDEVARRAGVGNATLYRHFPTRGDLIVAVYADEVEALCRHGVDLAAAPDPGAALFEWLDAFVVHIAAKRPLALAVTDNADQRRTRLFEEWHRAITDVAARLFGRAAAAGAVRDGLTVPDLLALTSAAAIASSGPDHARSLLALLRTGLEP</sequence>
<keyword evidence="3" id="KW-0804">Transcription</keyword>
<name>A0A8J3ZQ45_9ACTN</name>
<feature type="domain" description="HTH tetR-type" evidence="5">
    <location>
        <begin position="6"/>
        <end position="65"/>
    </location>
</feature>
<dbReference type="PANTHER" id="PTHR30055">
    <property type="entry name" value="HTH-TYPE TRANSCRIPTIONAL REGULATOR RUTR"/>
    <property type="match status" value="1"/>
</dbReference>
<dbReference type="Pfam" id="PF00440">
    <property type="entry name" value="TetR_N"/>
    <property type="match status" value="1"/>
</dbReference>
<gene>
    <name evidence="6" type="ORF">Voc01_004280</name>
</gene>
<dbReference type="GO" id="GO:0003700">
    <property type="term" value="F:DNA-binding transcription factor activity"/>
    <property type="evidence" value="ECO:0007669"/>
    <property type="project" value="TreeGrafter"/>
</dbReference>
<dbReference type="InterPro" id="IPR050109">
    <property type="entry name" value="HTH-type_TetR-like_transc_reg"/>
</dbReference>
<dbReference type="AlphaFoldDB" id="A0A8J3ZQ45"/>
<evidence type="ECO:0000313" key="6">
    <source>
        <dbReference type="EMBL" id="GIJ65511.1"/>
    </source>
</evidence>
<dbReference type="Gene3D" id="1.10.357.10">
    <property type="entry name" value="Tetracycline Repressor, domain 2"/>
    <property type="match status" value="1"/>
</dbReference>
<evidence type="ECO:0000259" key="5">
    <source>
        <dbReference type="PROSITE" id="PS50977"/>
    </source>
</evidence>
<keyword evidence="7" id="KW-1185">Reference proteome</keyword>
<evidence type="ECO:0000256" key="3">
    <source>
        <dbReference type="ARBA" id="ARBA00023163"/>
    </source>
</evidence>
<keyword evidence="2 4" id="KW-0238">DNA-binding</keyword>
<dbReference type="GO" id="GO:0000976">
    <property type="term" value="F:transcription cis-regulatory region binding"/>
    <property type="evidence" value="ECO:0007669"/>
    <property type="project" value="TreeGrafter"/>
</dbReference>
<dbReference type="SUPFAM" id="SSF48498">
    <property type="entry name" value="Tetracyclin repressor-like, C-terminal domain"/>
    <property type="match status" value="1"/>
</dbReference>
<accession>A0A8J3ZQ45</accession>
<dbReference type="Proteomes" id="UP000635606">
    <property type="component" value="Unassembled WGS sequence"/>
</dbReference>
<protein>
    <submittedName>
        <fullName evidence="6">TetR family transcriptional regulator</fullName>
    </submittedName>
</protein>
<comment type="caution">
    <text evidence="6">The sequence shown here is derived from an EMBL/GenBank/DDBJ whole genome shotgun (WGS) entry which is preliminary data.</text>
</comment>
<evidence type="ECO:0000256" key="1">
    <source>
        <dbReference type="ARBA" id="ARBA00023015"/>
    </source>
</evidence>